<dbReference type="EMBL" id="WSES01000005">
    <property type="protein sequence ID" value="MVW61790.1"/>
    <property type="molecule type" value="Genomic_DNA"/>
</dbReference>
<dbReference type="InterPro" id="IPR047057">
    <property type="entry name" value="MerR_fam"/>
</dbReference>
<proteinExistence type="predicted"/>
<dbReference type="PROSITE" id="PS00552">
    <property type="entry name" value="HTH_MERR_1"/>
    <property type="match status" value="1"/>
</dbReference>
<organism evidence="4 5">
    <name type="scientific">Massilia cellulosiltytica</name>
    <dbReference type="NCBI Taxonomy" id="2683234"/>
    <lineage>
        <taxon>Bacteria</taxon>
        <taxon>Pseudomonadati</taxon>
        <taxon>Pseudomonadota</taxon>
        <taxon>Betaproteobacteria</taxon>
        <taxon>Burkholderiales</taxon>
        <taxon>Oxalobacteraceae</taxon>
        <taxon>Telluria group</taxon>
        <taxon>Massilia</taxon>
    </lineage>
</organism>
<feature type="domain" description="HTH merR-type" evidence="3">
    <location>
        <begin position="1"/>
        <end position="70"/>
    </location>
</feature>
<dbReference type="Proteomes" id="UP000443353">
    <property type="component" value="Unassembled WGS sequence"/>
</dbReference>
<feature type="coiled-coil region" evidence="2">
    <location>
        <begin position="76"/>
        <end position="103"/>
    </location>
</feature>
<evidence type="ECO:0000256" key="1">
    <source>
        <dbReference type="ARBA" id="ARBA00023125"/>
    </source>
</evidence>
<dbReference type="PRINTS" id="PR00040">
    <property type="entry name" value="HTHMERR"/>
</dbReference>
<dbReference type="GO" id="GO:0003677">
    <property type="term" value="F:DNA binding"/>
    <property type="evidence" value="ECO:0007669"/>
    <property type="project" value="UniProtKB-KW"/>
</dbReference>
<keyword evidence="1" id="KW-0238">DNA-binding</keyword>
<dbReference type="SMART" id="SM00422">
    <property type="entry name" value="HTH_MERR"/>
    <property type="match status" value="1"/>
</dbReference>
<keyword evidence="2" id="KW-0175">Coiled coil</keyword>
<protein>
    <submittedName>
        <fullName evidence="4">MerR family transcriptional regulator</fullName>
    </submittedName>
</protein>
<dbReference type="RefSeq" id="WP_160409628.1">
    <property type="nucleotide sequence ID" value="NZ_WSES01000005.1"/>
</dbReference>
<dbReference type="GO" id="GO:0003700">
    <property type="term" value="F:DNA-binding transcription factor activity"/>
    <property type="evidence" value="ECO:0007669"/>
    <property type="project" value="InterPro"/>
</dbReference>
<dbReference type="PANTHER" id="PTHR30204">
    <property type="entry name" value="REDOX-CYCLING DRUG-SENSING TRANSCRIPTIONAL ACTIVATOR SOXR"/>
    <property type="match status" value="1"/>
</dbReference>
<dbReference type="InterPro" id="IPR009061">
    <property type="entry name" value="DNA-bd_dom_put_sf"/>
</dbReference>
<dbReference type="AlphaFoldDB" id="A0A7X3K8X7"/>
<name>A0A7X3K8X7_9BURK</name>
<keyword evidence="5" id="KW-1185">Reference proteome</keyword>
<gene>
    <name evidence="4" type="ORF">GPY61_17820</name>
</gene>
<evidence type="ECO:0000256" key="2">
    <source>
        <dbReference type="SAM" id="Coils"/>
    </source>
</evidence>
<evidence type="ECO:0000313" key="4">
    <source>
        <dbReference type="EMBL" id="MVW61790.1"/>
    </source>
</evidence>
<evidence type="ECO:0000259" key="3">
    <source>
        <dbReference type="PROSITE" id="PS50937"/>
    </source>
</evidence>
<dbReference type="InterPro" id="IPR000551">
    <property type="entry name" value="MerR-type_HTH_dom"/>
</dbReference>
<dbReference type="PROSITE" id="PS50937">
    <property type="entry name" value="HTH_MERR_2"/>
    <property type="match status" value="1"/>
</dbReference>
<sequence>MLKVGELAALANLTVRTLHHYDNIGLLRPSARSDAGYRLYDRDDVARLHRIQALRAFGLSLADIALTLDSPAGSPLAIVDRQLEALETRMAEARRLRDQLLRVRAELVRGSAPDLSTWLTTLENTMDMINVYERYFTKEELERLPMVRSDAAQAQWQAMVEQVRGLIESQVPPNSDAAKAFALRWLQTFDRDTGGDAALQAKLNAMVEREQDAVGMPAQIFGYVKAAVGELKFDTWAKYLRPEVLDRMRRHIATRGEEWTPLIAQVQAEIKADPDATGPRARELGRQWMDLFHDMVGTDPQDVDAFRKATATEPLLRMGPGIGDATLAWLRKALSA</sequence>
<accession>A0A7X3K8X7</accession>
<dbReference type="PANTHER" id="PTHR30204:SF90">
    <property type="entry name" value="HTH-TYPE TRANSCRIPTIONAL ACTIVATOR MTA"/>
    <property type="match status" value="1"/>
</dbReference>
<evidence type="ECO:0000313" key="5">
    <source>
        <dbReference type="Proteomes" id="UP000443353"/>
    </source>
</evidence>
<dbReference type="Gene3D" id="1.10.1660.10">
    <property type="match status" value="1"/>
</dbReference>
<comment type="caution">
    <text evidence="4">The sequence shown here is derived from an EMBL/GenBank/DDBJ whole genome shotgun (WGS) entry which is preliminary data.</text>
</comment>
<dbReference type="Pfam" id="PF13411">
    <property type="entry name" value="MerR_1"/>
    <property type="match status" value="1"/>
</dbReference>
<dbReference type="SUPFAM" id="SSF46955">
    <property type="entry name" value="Putative DNA-binding domain"/>
    <property type="match status" value="1"/>
</dbReference>
<reference evidence="4 5" key="1">
    <citation type="submission" date="2019-12" db="EMBL/GenBank/DDBJ databases">
        <authorList>
            <person name="Li C."/>
            <person name="Zhao J."/>
        </authorList>
    </citation>
    <scope>NUCLEOTIDE SEQUENCE [LARGE SCALE GENOMIC DNA]</scope>
    <source>
        <strain evidence="4 5">NEAU-DD11</strain>
    </source>
</reference>